<dbReference type="Proteomes" id="UP001140949">
    <property type="component" value="Unassembled WGS sequence"/>
</dbReference>
<sequence>MQDKRTFPTQQPPIGDIKWRMPWIILIQCQRYQLVYDEDILITCDFCIALENSVEIKLKASEERFANNSNDQGTSA</sequence>
<dbReference type="EMBL" id="JANAVB010030218">
    <property type="protein sequence ID" value="KAJ6813860.1"/>
    <property type="molecule type" value="Genomic_DNA"/>
</dbReference>
<gene>
    <name evidence="1" type="ORF">M6B38_141485</name>
</gene>
<accession>A0AAX6FBL6</accession>
<reference evidence="1" key="2">
    <citation type="submission" date="2023-04" db="EMBL/GenBank/DDBJ databases">
        <authorList>
            <person name="Bruccoleri R.E."/>
            <person name="Oakeley E.J."/>
            <person name="Faust A.-M."/>
            <person name="Dessus-Babus S."/>
            <person name="Altorfer M."/>
            <person name="Burckhardt D."/>
            <person name="Oertli M."/>
            <person name="Naumann U."/>
            <person name="Petersen F."/>
            <person name="Wong J."/>
        </authorList>
    </citation>
    <scope>NUCLEOTIDE SEQUENCE</scope>
    <source>
        <strain evidence="1">GSM-AAB239-AS_SAM_17_03QT</strain>
        <tissue evidence="1">Leaf</tissue>
    </source>
</reference>
<evidence type="ECO:0000313" key="1">
    <source>
        <dbReference type="EMBL" id="KAJ6813860.1"/>
    </source>
</evidence>
<protein>
    <submittedName>
        <fullName evidence="1">Phosphoinositide phosphatase SAC4-like</fullName>
    </submittedName>
</protein>
<keyword evidence="2" id="KW-1185">Reference proteome</keyword>
<reference evidence="1" key="1">
    <citation type="journal article" date="2023" name="GigaByte">
        <title>Genome assembly of the bearded iris, Iris pallida Lam.</title>
        <authorList>
            <person name="Bruccoleri R.E."/>
            <person name="Oakeley E.J."/>
            <person name="Faust A.M.E."/>
            <person name="Altorfer M."/>
            <person name="Dessus-Babus S."/>
            <person name="Burckhardt D."/>
            <person name="Oertli M."/>
            <person name="Naumann U."/>
            <person name="Petersen F."/>
            <person name="Wong J."/>
        </authorList>
    </citation>
    <scope>NUCLEOTIDE SEQUENCE</scope>
    <source>
        <strain evidence="1">GSM-AAB239-AS_SAM_17_03QT</strain>
    </source>
</reference>
<comment type="caution">
    <text evidence="1">The sequence shown here is derived from an EMBL/GenBank/DDBJ whole genome shotgun (WGS) entry which is preliminary data.</text>
</comment>
<proteinExistence type="predicted"/>
<dbReference type="AlphaFoldDB" id="A0AAX6FBL6"/>
<organism evidence="1 2">
    <name type="scientific">Iris pallida</name>
    <name type="common">Sweet iris</name>
    <dbReference type="NCBI Taxonomy" id="29817"/>
    <lineage>
        <taxon>Eukaryota</taxon>
        <taxon>Viridiplantae</taxon>
        <taxon>Streptophyta</taxon>
        <taxon>Embryophyta</taxon>
        <taxon>Tracheophyta</taxon>
        <taxon>Spermatophyta</taxon>
        <taxon>Magnoliopsida</taxon>
        <taxon>Liliopsida</taxon>
        <taxon>Asparagales</taxon>
        <taxon>Iridaceae</taxon>
        <taxon>Iridoideae</taxon>
        <taxon>Irideae</taxon>
        <taxon>Iris</taxon>
    </lineage>
</organism>
<name>A0AAX6FBL6_IRIPA</name>
<evidence type="ECO:0000313" key="2">
    <source>
        <dbReference type="Proteomes" id="UP001140949"/>
    </source>
</evidence>